<comment type="caution">
    <text evidence="2">The sequence shown here is derived from an EMBL/GenBank/DDBJ whole genome shotgun (WGS) entry which is preliminary data.</text>
</comment>
<feature type="region of interest" description="Disordered" evidence="1">
    <location>
        <begin position="233"/>
        <end position="316"/>
    </location>
</feature>
<name>A0A1G1VUH7_9BACT</name>
<feature type="compositionally biased region" description="Pro residues" evidence="1">
    <location>
        <begin position="233"/>
        <end position="254"/>
    </location>
</feature>
<evidence type="ECO:0000313" key="3">
    <source>
        <dbReference type="Proteomes" id="UP000179233"/>
    </source>
</evidence>
<protein>
    <submittedName>
        <fullName evidence="2">Uncharacterized protein</fullName>
    </submittedName>
</protein>
<proteinExistence type="predicted"/>
<evidence type="ECO:0000256" key="1">
    <source>
        <dbReference type="SAM" id="MobiDB-lite"/>
    </source>
</evidence>
<evidence type="ECO:0000313" key="2">
    <source>
        <dbReference type="EMBL" id="OGY19063.1"/>
    </source>
</evidence>
<reference evidence="2 3" key="1">
    <citation type="journal article" date="2016" name="Nat. Commun.">
        <title>Thousands of microbial genomes shed light on interconnected biogeochemical processes in an aquifer system.</title>
        <authorList>
            <person name="Anantharaman K."/>
            <person name="Brown C.T."/>
            <person name="Hug L.A."/>
            <person name="Sharon I."/>
            <person name="Castelle C.J."/>
            <person name="Probst A.J."/>
            <person name="Thomas B.C."/>
            <person name="Singh A."/>
            <person name="Wilkins M.J."/>
            <person name="Karaoz U."/>
            <person name="Brodie E.L."/>
            <person name="Williams K.H."/>
            <person name="Hubbard S.S."/>
            <person name="Banfield J.F."/>
        </authorList>
    </citation>
    <scope>NUCLEOTIDE SEQUENCE [LARGE SCALE GENOMIC DNA]</scope>
</reference>
<dbReference type="AlphaFoldDB" id="A0A1G1VUH7"/>
<gene>
    <name evidence="2" type="ORF">A2786_06015</name>
</gene>
<accession>A0A1G1VUH7</accession>
<organism evidence="2 3">
    <name type="scientific">Candidatus Chisholmbacteria bacterium RIFCSPHIGHO2_01_FULL_52_32</name>
    <dbReference type="NCBI Taxonomy" id="1797591"/>
    <lineage>
        <taxon>Bacteria</taxon>
        <taxon>Candidatus Chisholmiibacteriota</taxon>
    </lineage>
</organism>
<dbReference type="Proteomes" id="UP000179233">
    <property type="component" value="Unassembled WGS sequence"/>
</dbReference>
<sequence>MAPAPIQASTQEHLELEDIIDNLIILKDGSAAMIITTTAVNFGLLSESEQDATIYAYAALLNSLTFPIQVLIRSNRKDITGYEKLLSEQEARTPKPENKERIRKYREFIQETVRQRNVLDKKFYIIIPFSVLELGVAKSASAIAKGTRHTLPFPKDYIAGRAKVALEPKRDHLLHQLARLGLRARQLTTKELIQLMFEIYNPESAQGQLLAPPEEYQTPLVRAAIAFQELPQIEPPQPQPAKPPFQAPPPPLNPLPGSQPQVVRENPGLSQSGPQITRENAPPAPPQTTIGDSGFEKQAQSTIDSAMSGVNVKEEV</sequence>
<dbReference type="EMBL" id="MHCJ01000001">
    <property type="protein sequence ID" value="OGY19063.1"/>
    <property type="molecule type" value="Genomic_DNA"/>
</dbReference>
<feature type="compositionally biased region" description="Polar residues" evidence="1">
    <location>
        <begin position="268"/>
        <end position="278"/>
    </location>
</feature>